<proteinExistence type="predicted"/>
<evidence type="ECO:0000313" key="2">
    <source>
        <dbReference type="Proteomes" id="UP000322234"/>
    </source>
</evidence>
<evidence type="ECO:0008006" key="3">
    <source>
        <dbReference type="Google" id="ProtNLM"/>
    </source>
</evidence>
<keyword evidence="2" id="KW-1185">Reference proteome</keyword>
<dbReference type="EMBL" id="VBQZ03000155">
    <property type="protein sequence ID" value="MXQ96246.1"/>
    <property type="molecule type" value="Genomic_DNA"/>
</dbReference>
<name>A0A6B0S8B9_9CETA</name>
<protein>
    <recommendedName>
        <fullName evidence="3">Nicotinamide riboside kinase 1</fullName>
    </recommendedName>
</protein>
<dbReference type="Gene3D" id="3.40.50.300">
    <property type="entry name" value="P-loop containing nucleotide triphosphate hydrolases"/>
    <property type="match status" value="1"/>
</dbReference>
<gene>
    <name evidence="1" type="ORF">E5288_WYG007878</name>
</gene>
<dbReference type="AlphaFoldDB" id="A0A6B0S8B9"/>
<evidence type="ECO:0000313" key="1">
    <source>
        <dbReference type="EMBL" id="MXQ96246.1"/>
    </source>
</evidence>
<organism evidence="1 2">
    <name type="scientific">Bos mutus</name>
    <name type="common">wild yak</name>
    <dbReference type="NCBI Taxonomy" id="72004"/>
    <lineage>
        <taxon>Eukaryota</taxon>
        <taxon>Metazoa</taxon>
        <taxon>Chordata</taxon>
        <taxon>Craniata</taxon>
        <taxon>Vertebrata</taxon>
        <taxon>Euteleostomi</taxon>
        <taxon>Mammalia</taxon>
        <taxon>Eutheria</taxon>
        <taxon>Laurasiatheria</taxon>
        <taxon>Artiodactyla</taxon>
        <taxon>Ruminantia</taxon>
        <taxon>Pecora</taxon>
        <taxon>Bovidae</taxon>
        <taxon>Bovinae</taxon>
        <taxon>Bos</taxon>
    </lineage>
</organism>
<reference evidence="1" key="1">
    <citation type="submission" date="2019-10" db="EMBL/GenBank/DDBJ databases">
        <title>The sequence and de novo assembly of the wild yak genome.</title>
        <authorList>
            <person name="Liu Y."/>
        </authorList>
    </citation>
    <scope>NUCLEOTIDE SEQUENCE [LARGE SCALE GENOMIC DNA]</scope>
    <source>
        <strain evidence="1">WY2019</strain>
    </source>
</reference>
<accession>A0A6B0S8B9</accession>
<sequence>MGRSHHIDGKVAANDNAEKPRFCVSVNMKFPTYFDSTRVYKPPDAPGYFDGHVWPMYLKHRKEMENVSWEIVYLDGTKSEEDLFSQVYEDLIQELAKQKG</sequence>
<dbReference type="InterPro" id="IPR027417">
    <property type="entry name" value="P-loop_NTPase"/>
</dbReference>
<dbReference type="Proteomes" id="UP000322234">
    <property type="component" value="Unassembled WGS sequence"/>
</dbReference>
<comment type="caution">
    <text evidence="1">The sequence shown here is derived from an EMBL/GenBank/DDBJ whole genome shotgun (WGS) entry which is preliminary data.</text>
</comment>